<evidence type="ECO:0000256" key="7">
    <source>
        <dbReference type="ARBA" id="ARBA00023316"/>
    </source>
</evidence>
<evidence type="ECO:0000256" key="9">
    <source>
        <dbReference type="SAM" id="SignalP"/>
    </source>
</evidence>
<feature type="chain" id="PRO_5038672568" description="Rhamnogalacturonase A/B/Epimerase-like pectate lyase domain-containing protein" evidence="9">
    <location>
        <begin position="22"/>
        <end position="304"/>
    </location>
</feature>
<comment type="caution">
    <text evidence="11">The sequence shown here is derived from an EMBL/GenBank/DDBJ whole genome shotgun (WGS) entry which is preliminary data.</text>
</comment>
<evidence type="ECO:0000313" key="12">
    <source>
        <dbReference type="Proteomes" id="UP001058974"/>
    </source>
</evidence>
<proteinExistence type="inferred from homology"/>
<dbReference type="GO" id="GO:0071555">
    <property type="term" value="P:cell wall organization"/>
    <property type="evidence" value="ECO:0007669"/>
    <property type="project" value="UniProtKB-KW"/>
</dbReference>
<evidence type="ECO:0000259" key="10">
    <source>
        <dbReference type="Pfam" id="PF12708"/>
    </source>
</evidence>
<dbReference type="InterPro" id="IPR012334">
    <property type="entry name" value="Pectin_lyas_fold"/>
</dbReference>
<keyword evidence="5 8" id="KW-0378">Hydrolase</keyword>
<dbReference type="Pfam" id="PF00295">
    <property type="entry name" value="Glyco_hydro_28"/>
    <property type="match status" value="1"/>
</dbReference>
<accession>A0A9D5A3A3</accession>
<dbReference type="PANTHER" id="PTHR31375">
    <property type="match status" value="1"/>
</dbReference>
<organism evidence="11 12">
    <name type="scientific">Pisum sativum</name>
    <name type="common">Garden pea</name>
    <name type="synonym">Lathyrus oleraceus</name>
    <dbReference type="NCBI Taxonomy" id="3888"/>
    <lineage>
        <taxon>Eukaryota</taxon>
        <taxon>Viridiplantae</taxon>
        <taxon>Streptophyta</taxon>
        <taxon>Embryophyta</taxon>
        <taxon>Tracheophyta</taxon>
        <taxon>Spermatophyta</taxon>
        <taxon>Magnoliopsida</taxon>
        <taxon>eudicotyledons</taxon>
        <taxon>Gunneridae</taxon>
        <taxon>Pentapetalae</taxon>
        <taxon>rosids</taxon>
        <taxon>fabids</taxon>
        <taxon>Fabales</taxon>
        <taxon>Fabaceae</taxon>
        <taxon>Papilionoideae</taxon>
        <taxon>50 kb inversion clade</taxon>
        <taxon>NPAAA clade</taxon>
        <taxon>Hologalegina</taxon>
        <taxon>IRL clade</taxon>
        <taxon>Fabeae</taxon>
        <taxon>Lathyrus</taxon>
    </lineage>
</organism>
<dbReference type="Gramene" id="Psat06G0079500-T1">
    <property type="protein sequence ID" value="KAI5393819.1"/>
    <property type="gene ID" value="KIW84_060795"/>
</dbReference>
<dbReference type="GO" id="GO:0005975">
    <property type="term" value="P:carbohydrate metabolic process"/>
    <property type="evidence" value="ECO:0007669"/>
    <property type="project" value="InterPro"/>
</dbReference>
<dbReference type="AlphaFoldDB" id="A0A9D5A3A3"/>
<dbReference type="InterPro" id="IPR011050">
    <property type="entry name" value="Pectin_lyase_fold/virulence"/>
</dbReference>
<feature type="domain" description="Rhamnogalacturonase A/B/Epimerase-like pectate lyase" evidence="10">
    <location>
        <begin position="25"/>
        <end position="75"/>
    </location>
</feature>
<keyword evidence="7" id="KW-0961">Cell wall biogenesis/degradation</keyword>
<dbReference type="SUPFAM" id="SSF51126">
    <property type="entry name" value="Pectin lyase-like"/>
    <property type="match status" value="1"/>
</dbReference>
<sequence>MDWFITVIFLIVFCNSWIAFGENTFDVLKYGAKGDGTSDDTQAFEKAWNDLCGANQGTPTLVVPSGHTFLVHQTIFKGPCKSKNLHIKIDGNILAPKRNAWGSCSKRWLHFHTVHGMTVDGSGVINGRGDDCIAIKGGSQFINVTRVTCGPTTHGISVGSLGGGKDEEFAESITVKNCTFNGASSAARIKTWPGGSGYVKSVIYDQIIVNNVVNPIEIDQHYMGTPEKKEALKVSDVTFSNIHGTCSGENPIVLDCAKIGCDNINLSQISITQVNPKKPSKTICNNVKGKTNVNVSPSLHCVQT</sequence>
<dbReference type="InterPro" id="IPR024535">
    <property type="entry name" value="RHGA/B-epi-like_pectate_lyase"/>
</dbReference>
<protein>
    <recommendedName>
        <fullName evidence="10">Rhamnogalacturonase A/B/Epimerase-like pectate lyase domain-containing protein</fullName>
    </recommendedName>
</protein>
<evidence type="ECO:0000313" key="11">
    <source>
        <dbReference type="EMBL" id="KAI5393819.1"/>
    </source>
</evidence>
<evidence type="ECO:0000256" key="2">
    <source>
        <dbReference type="ARBA" id="ARBA00008834"/>
    </source>
</evidence>
<comment type="similarity">
    <text evidence="2 8">Belongs to the glycosyl hydrolase 28 family.</text>
</comment>
<evidence type="ECO:0000256" key="4">
    <source>
        <dbReference type="ARBA" id="ARBA00022525"/>
    </source>
</evidence>
<dbReference type="InterPro" id="IPR000743">
    <property type="entry name" value="Glyco_hydro_28"/>
</dbReference>
<keyword evidence="6 8" id="KW-0326">Glycosidase</keyword>
<evidence type="ECO:0000256" key="5">
    <source>
        <dbReference type="ARBA" id="ARBA00022801"/>
    </source>
</evidence>
<comment type="subcellular location">
    <subcellularLocation>
        <location evidence="1">Secreted</location>
        <location evidence="1">Cell wall</location>
    </subcellularLocation>
</comment>
<dbReference type="Pfam" id="PF12708">
    <property type="entry name" value="Pect-lyase_RHGA_epim"/>
    <property type="match status" value="1"/>
</dbReference>
<dbReference type="Proteomes" id="UP001058974">
    <property type="component" value="Chromosome 6"/>
</dbReference>
<keyword evidence="12" id="KW-1185">Reference proteome</keyword>
<keyword evidence="4" id="KW-0964">Secreted</keyword>
<evidence type="ECO:0000256" key="8">
    <source>
        <dbReference type="RuleBase" id="RU361169"/>
    </source>
</evidence>
<dbReference type="EMBL" id="JAMSHJ010000006">
    <property type="protein sequence ID" value="KAI5393819.1"/>
    <property type="molecule type" value="Genomic_DNA"/>
</dbReference>
<gene>
    <name evidence="11" type="ORF">KIW84_060795</name>
</gene>
<reference evidence="11 12" key="1">
    <citation type="journal article" date="2022" name="Nat. Genet.">
        <title>Improved pea reference genome and pan-genome highlight genomic features and evolutionary characteristics.</title>
        <authorList>
            <person name="Yang T."/>
            <person name="Liu R."/>
            <person name="Luo Y."/>
            <person name="Hu S."/>
            <person name="Wang D."/>
            <person name="Wang C."/>
            <person name="Pandey M.K."/>
            <person name="Ge S."/>
            <person name="Xu Q."/>
            <person name="Li N."/>
            <person name="Li G."/>
            <person name="Huang Y."/>
            <person name="Saxena R.K."/>
            <person name="Ji Y."/>
            <person name="Li M."/>
            <person name="Yan X."/>
            <person name="He Y."/>
            <person name="Liu Y."/>
            <person name="Wang X."/>
            <person name="Xiang C."/>
            <person name="Varshney R.K."/>
            <person name="Ding H."/>
            <person name="Gao S."/>
            <person name="Zong X."/>
        </authorList>
    </citation>
    <scope>NUCLEOTIDE SEQUENCE [LARGE SCALE GENOMIC DNA]</scope>
    <source>
        <strain evidence="11 12">cv. Zhongwan 6</strain>
    </source>
</reference>
<name>A0A9D5A3A3_PEA</name>
<dbReference type="GO" id="GO:0004650">
    <property type="term" value="F:polygalacturonase activity"/>
    <property type="evidence" value="ECO:0007669"/>
    <property type="project" value="InterPro"/>
</dbReference>
<feature type="signal peptide" evidence="9">
    <location>
        <begin position="1"/>
        <end position="21"/>
    </location>
</feature>
<evidence type="ECO:0000256" key="6">
    <source>
        <dbReference type="ARBA" id="ARBA00023295"/>
    </source>
</evidence>
<evidence type="ECO:0000256" key="1">
    <source>
        <dbReference type="ARBA" id="ARBA00004191"/>
    </source>
</evidence>
<keyword evidence="3" id="KW-0134">Cell wall</keyword>
<dbReference type="Gene3D" id="2.160.20.10">
    <property type="entry name" value="Single-stranded right-handed beta-helix, Pectin lyase-like"/>
    <property type="match status" value="2"/>
</dbReference>
<keyword evidence="9" id="KW-0732">Signal</keyword>
<evidence type="ECO:0000256" key="3">
    <source>
        <dbReference type="ARBA" id="ARBA00022512"/>
    </source>
</evidence>